<protein>
    <submittedName>
        <fullName evidence="1">Uncharacterized protein</fullName>
    </submittedName>
</protein>
<gene>
    <name evidence="1" type="ORF">JRQ81_012713</name>
</gene>
<keyword evidence="2" id="KW-1185">Reference proteome</keyword>
<proteinExistence type="predicted"/>
<sequence>MSSDGSPALHQTLNKKFVVVDLGPMNKYIGIQIQEWQNGDILWHQKEKNIELLGKYHMLECKGAKNPKEMNFQNVCNDENSPQCNTGMYESLVGSFQYISTWSRPDISYAVNILSRHLADPHEDFTVTKRIL</sequence>
<dbReference type="EMBL" id="JAPFRF010000003">
    <property type="protein sequence ID" value="KAJ7338811.1"/>
    <property type="molecule type" value="Genomic_DNA"/>
</dbReference>
<dbReference type="OrthoDB" id="9050163at2759"/>
<dbReference type="AlphaFoldDB" id="A0A9Q1B603"/>
<reference evidence="1" key="1">
    <citation type="journal article" date="2023" name="DNA Res.">
        <title>Chromosome-level genome assembly of Phrynocephalus forsythii using third-generation DNA sequencing and Hi-C analysis.</title>
        <authorList>
            <person name="Qi Y."/>
            <person name="Zhao W."/>
            <person name="Zhao Y."/>
            <person name="Niu C."/>
            <person name="Cao S."/>
            <person name="Zhang Y."/>
        </authorList>
    </citation>
    <scope>NUCLEOTIDE SEQUENCE</scope>
    <source>
        <tissue evidence="1">Muscle</tissue>
    </source>
</reference>
<name>A0A9Q1B603_9SAUR</name>
<dbReference type="Proteomes" id="UP001142489">
    <property type="component" value="Unassembled WGS sequence"/>
</dbReference>
<feature type="non-terminal residue" evidence="1">
    <location>
        <position position="132"/>
    </location>
</feature>
<accession>A0A9Q1B603</accession>
<evidence type="ECO:0000313" key="1">
    <source>
        <dbReference type="EMBL" id="KAJ7338811.1"/>
    </source>
</evidence>
<evidence type="ECO:0000313" key="2">
    <source>
        <dbReference type="Proteomes" id="UP001142489"/>
    </source>
</evidence>
<organism evidence="1 2">
    <name type="scientific">Phrynocephalus forsythii</name>
    <dbReference type="NCBI Taxonomy" id="171643"/>
    <lineage>
        <taxon>Eukaryota</taxon>
        <taxon>Metazoa</taxon>
        <taxon>Chordata</taxon>
        <taxon>Craniata</taxon>
        <taxon>Vertebrata</taxon>
        <taxon>Euteleostomi</taxon>
        <taxon>Lepidosauria</taxon>
        <taxon>Squamata</taxon>
        <taxon>Bifurcata</taxon>
        <taxon>Unidentata</taxon>
        <taxon>Episquamata</taxon>
        <taxon>Toxicofera</taxon>
        <taxon>Iguania</taxon>
        <taxon>Acrodonta</taxon>
        <taxon>Agamidae</taxon>
        <taxon>Agaminae</taxon>
        <taxon>Phrynocephalus</taxon>
    </lineage>
</organism>
<comment type="caution">
    <text evidence="1">The sequence shown here is derived from an EMBL/GenBank/DDBJ whole genome shotgun (WGS) entry which is preliminary data.</text>
</comment>